<dbReference type="Gene3D" id="3.40.190.290">
    <property type="match status" value="1"/>
</dbReference>
<evidence type="ECO:0000313" key="7">
    <source>
        <dbReference type="Proteomes" id="UP000282597"/>
    </source>
</evidence>
<sequence length="309" mass="34117">MDIKALRYFLAIVDYGSLTKAAEVVGVAQPALSQQLTALEAEFDVQLLHRSSKGIALTNAGRVLYRHACTILRQLSLASDDVKSIGAKISGKVSIGLPPTVAARLVMPLIKAVRERFPEVRLQIFEGLNEYMLERFFNQRLDFIFLFRSTGSQTIEALPLAQEALSLIGYPEQRLLRVDQPDTAPIIPIENLGSLPLVLPGNSQEGLRHQIEEVFAQRSIDVNVVVELDSLKHLLECAREGLACTILPTSVLVGENANLPHYQIQPEIRRSLSLCWLRSAQLIPAAHAVKEVVQEITGQLVNTGELMSI</sequence>
<reference evidence="6 7" key="1">
    <citation type="journal article" date="2018" name="Microbes Environ.">
        <title>Comparative Genomic Insights into Endofungal Lifestyles of Two Bacterial Endosymbionts, Mycoavidus cysteinexigens and Burkholderia rhizoxinica.</title>
        <authorList>
            <person name="Sharmin D."/>
            <person name="Guo Y."/>
            <person name="Nishizawa T."/>
            <person name="Ohshima S."/>
            <person name="Sato Y."/>
            <person name="Takashima Y."/>
            <person name="Narisawa K."/>
            <person name="Ohta H."/>
        </authorList>
    </citation>
    <scope>NUCLEOTIDE SEQUENCE [LARGE SCALE GENOMIC DNA]</scope>
    <source>
        <strain evidence="6 7">B1-EB</strain>
    </source>
</reference>
<dbReference type="InterPro" id="IPR036390">
    <property type="entry name" value="WH_DNA-bd_sf"/>
</dbReference>
<dbReference type="GO" id="GO:0003700">
    <property type="term" value="F:DNA-binding transcription factor activity"/>
    <property type="evidence" value="ECO:0007669"/>
    <property type="project" value="InterPro"/>
</dbReference>
<dbReference type="GO" id="GO:0003677">
    <property type="term" value="F:DNA binding"/>
    <property type="evidence" value="ECO:0007669"/>
    <property type="project" value="UniProtKB-KW"/>
</dbReference>
<proteinExistence type="inferred from homology"/>
<evidence type="ECO:0000256" key="1">
    <source>
        <dbReference type="ARBA" id="ARBA00009437"/>
    </source>
</evidence>
<keyword evidence="2" id="KW-0805">Transcription regulation</keyword>
<comment type="similarity">
    <text evidence="1">Belongs to the LysR transcriptional regulatory family.</text>
</comment>
<evidence type="ECO:0000256" key="3">
    <source>
        <dbReference type="ARBA" id="ARBA00023125"/>
    </source>
</evidence>
<dbReference type="Gene3D" id="1.10.10.10">
    <property type="entry name" value="Winged helix-like DNA-binding domain superfamily/Winged helix DNA-binding domain"/>
    <property type="match status" value="1"/>
</dbReference>
<dbReference type="InterPro" id="IPR036388">
    <property type="entry name" value="WH-like_DNA-bd_sf"/>
</dbReference>
<dbReference type="AlphaFoldDB" id="A0A2Z6ET99"/>
<keyword evidence="4" id="KW-0010">Activator</keyword>
<dbReference type="RefSeq" id="WP_026921090.1">
    <property type="nucleotide sequence ID" value="NZ_AP018150.1"/>
</dbReference>
<keyword evidence="3" id="KW-0238">DNA-binding</keyword>
<evidence type="ECO:0000256" key="4">
    <source>
        <dbReference type="ARBA" id="ARBA00023159"/>
    </source>
</evidence>
<dbReference type="InterPro" id="IPR005119">
    <property type="entry name" value="LysR_subst-bd"/>
</dbReference>
<dbReference type="SUPFAM" id="SSF46785">
    <property type="entry name" value="Winged helix' DNA-binding domain"/>
    <property type="match status" value="1"/>
</dbReference>
<dbReference type="PANTHER" id="PTHR30293:SF0">
    <property type="entry name" value="NITROGEN ASSIMILATION REGULATORY PROTEIN NAC"/>
    <property type="match status" value="1"/>
</dbReference>
<name>A0A2Z6ET99_9BURK</name>
<gene>
    <name evidence="6" type="ORF">MCB1EB_0478</name>
</gene>
<dbReference type="PROSITE" id="PS50931">
    <property type="entry name" value="HTH_LYSR"/>
    <property type="match status" value="1"/>
</dbReference>
<dbReference type="Proteomes" id="UP000282597">
    <property type="component" value="Chromosome"/>
</dbReference>
<evidence type="ECO:0000256" key="2">
    <source>
        <dbReference type="ARBA" id="ARBA00023015"/>
    </source>
</evidence>
<dbReference type="FunFam" id="1.10.10.10:FF:000001">
    <property type="entry name" value="LysR family transcriptional regulator"/>
    <property type="match status" value="1"/>
</dbReference>
<dbReference type="GO" id="GO:2000142">
    <property type="term" value="P:regulation of DNA-templated transcription initiation"/>
    <property type="evidence" value="ECO:0007669"/>
    <property type="project" value="TreeGrafter"/>
</dbReference>
<keyword evidence="5" id="KW-0804">Transcription</keyword>
<dbReference type="SUPFAM" id="SSF53850">
    <property type="entry name" value="Periplasmic binding protein-like II"/>
    <property type="match status" value="1"/>
</dbReference>
<dbReference type="EMBL" id="AP018150">
    <property type="protein sequence ID" value="BBE08639.1"/>
    <property type="molecule type" value="Genomic_DNA"/>
</dbReference>
<dbReference type="PANTHER" id="PTHR30293">
    <property type="entry name" value="TRANSCRIPTIONAL REGULATORY PROTEIN NAC-RELATED"/>
    <property type="match status" value="1"/>
</dbReference>
<dbReference type="Pfam" id="PF00126">
    <property type="entry name" value="HTH_1"/>
    <property type="match status" value="1"/>
</dbReference>
<evidence type="ECO:0000313" key="6">
    <source>
        <dbReference type="EMBL" id="BBE08639.1"/>
    </source>
</evidence>
<dbReference type="KEGG" id="mcys:MCB1EB_0478"/>
<evidence type="ECO:0000256" key="5">
    <source>
        <dbReference type="ARBA" id="ARBA00023163"/>
    </source>
</evidence>
<protein>
    <submittedName>
        <fullName evidence="6">LysR family regulatory protein</fullName>
    </submittedName>
</protein>
<accession>A0A2Z6ET99</accession>
<dbReference type="Pfam" id="PF03466">
    <property type="entry name" value="LysR_substrate"/>
    <property type="match status" value="1"/>
</dbReference>
<dbReference type="PRINTS" id="PR00039">
    <property type="entry name" value="HTHLYSR"/>
</dbReference>
<organism evidence="6 7">
    <name type="scientific">Mycoavidus cysteinexigens</name>
    <dbReference type="NCBI Taxonomy" id="1553431"/>
    <lineage>
        <taxon>Bacteria</taxon>
        <taxon>Pseudomonadati</taxon>
        <taxon>Pseudomonadota</taxon>
        <taxon>Betaproteobacteria</taxon>
        <taxon>Burkholderiales</taxon>
        <taxon>Burkholderiaceae</taxon>
        <taxon>Mycoavidus</taxon>
    </lineage>
</organism>
<keyword evidence="7" id="KW-1185">Reference proteome</keyword>
<dbReference type="InterPro" id="IPR000847">
    <property type="entry name" value="LysR_HTH_N"/>
</dbReference>